<proteinExistence type="predicted"/>
<organism evidence="2 3">
    <name type="scientific">Monopterus albus</name>
    <name type="common">Swamp eel</name>
    <dbReference type="NCBI Taxonomy" id="43700"/>
    <lineage>
        <taxon>Eukaryota</taxon>
        <taxon>Metazoa</taxon>
        <taxon>Chordata</taxon>
        <taxon>Craniata</taxon>
        <taxon>Vertebrata</taxon>
        <taxon>Euteleostomi</taxon>
        <taxon>Actinopterygii</taxon>
        <taxon>Neopterygii</taxon>
        <taxon>Teleostei</taxon>
        <taxon>Neoteleostei</taxon>
        <taxon>Acanthomorphata</taxon>
        <taxon>Anabantaria</taxon>
        <taxon>Synbranchiformes</taxon>
        <taxon>Synbranchidae</taxon>
        <taxon>Monopterus</taxon>
    </lineage>
</organism>
<feature type="region of interest" description="Disordered" evidence="1">
    <location>
        <begin position="1"/>
        <end position="23"/>
    </location>
</feature>
<reference evidence="2" key="1">
    <citation type="submission" date="2025-08" db="UniProtKB">
        <authorList>
            <consortium name="Ensembl"/>
        </authorList>
    </citation>
    <scope>IDENTIFICATION</scope>
</reference>
<dbReference type="Proteomes" id="UP000261600">
    <property type="component" value="Unplaced"/>
</dbReference>
<accession>A0A3Q3IT65</accession>
<reference evidence="2" key="2">
    <citation type="submission" date="2025-09" db="UniProtKB">
        <authorList>
            <consortium name="Ensembl"/>
        </authorList>
    </citation>
    <scope>IDENTIFICATION</scope>
</reference>
<evidence type="ECO:0000256" key="1">
    <source>
        <dbReference type="SAM" id="MobiDB-lite"/>
    </source>
</evidence>
<evidence type="ECO:0008006" key="4">
    <source>
        <dbReference type="Google" id="ProtNLM"/>
    </source>
</evidence>
<sequence>KGREALQTSSKHHNSSMQSETLNQGSLHSEMKLWKEKWLDPLAGYLPTTVLDTLKTSQIRSFSNIETLLRLQVILPFSRRESNFRQGKRMKCEALSSVSNELMGAEVRCIRGSSNHEAVNKFNFIIGHKLYLCV</sequence>
<dbReference type="Ensembl" id="ENSMALT00000003898.1">
    <property type="protein sequence ID" value="ENSMALP00000003801.1"/>
    <property type="gene ID" value="ENSMALG00000002788.1"/>
</dbReference>
<evidence type="ECO:0000313" key="2">
    <source>
        <dbReference type="Ensembl" id="ENSMALP00000003801.1"/>
    </source>
</evidence>
<protein>
    <recommendedName>
        <fullName evidence="4">HAT C-terminal dimerisation domain-containing protein</fullName>
    </recommendedName>
</protein>
<dbReference type="AlphaFoldDB" id="A0A3Q3IT65"/>
<evidence type="ECO:0000313" key="3">
    <source>
        <dbReference type="Proteomes" id="UP000261600"/>
    </source>
</evidence>
<name>A0A3Q3IT65_MONAL</name>
<dbReference type="STRING" id="43700.ENSMALP00000003801"/>
<keyword evidence="3" id="KW-1185">Reference proteome</keyword>